<evidence type="ECO:0000259" key="5">
    <source>
        <dbReference type="PROSITE" id="PS50977"/>
    </source>
</evidence>
<dbReference type="Gene3D" id="1.10.357.10">
    <property type="entry name" value="Tetracycline Repressor, domain 2"/>
    <property type="match status" value="1"/>
</dbReference>
<dbReference type="Proteomes" id="UP001596175">
    <property type="component" value="Unassembled WGS sequence"/>
</dbReference>
<sequence length="204" mass="22365">MATRKYEQRLRAVSAEQTRRDVLTALEHRLTETRGAAIGLEDVARRAGVSRSTVYLVFGSRAGLFDALARDLWERSGLARLTEAVAHPDAREHLRGGLRAGTEIFAAMRDVAAVLFAMSALDPDAVGGAIVRMEDHRWGGMLHLARRLAEQGELRDDVTEAEAADTLWVLAGFESFDALYTGRGLSTDEVARRLVATAERSLCT</sequence>
<comment type="caution">
    <text evidence="6">The sequence shown here is derived from an EMBL/GenBank/DDBJ whole genome shotgun (WGS) entry which is preliminary data.</text>
</comment>
<evidence type="ECO:0000313" key="6">
    <source>
        <dbReference type="EMBL" id="MFC5137832.1"/>
    </source>
</evidence>
<dbReference type="InterPro" id="IPR036271">
    <property type="entry name" value="Tet_transcr_reg_TetR-rel_C_sf"/>
</dbReference>
<keyword evidence="2 4" id="KW-0238">DNA-binding</keyword>
<accession>A0ABV9Z9Z0</accession>
<dbReference type="SUPFAM" id="SSF48498">
    <property type="entry name" value="Tetracyclin repressor-like, C-terminal domain"/>
    <property type="match status" value="1"/>
</dbReference>
<dbReference type="InterPro" id="IPR050109">
    <property type="entry name" value="HTH-type_TetR-like_transc_reg"/>
</dbReference>
<gene>
    <name evidence="6" type="ORF">ACFPK1_06290</name>
</gene>
<dbReference type="RefSeq" id="WP_378020036.1">
    <property type="nucleotide sequence ID" value="NZ_JBHSKG010000002.1"/>
</dbReference>
<evidence type="ECO:0000256" key="2">
    <source>
        <dbReference type="ARBA" id="ARBA00023125"/>
    </source>
</evidence>
<protein>
    <submittedName>
        <fullName evidence="6">TetR/AcrR family transcriptional regulator</fullName>
    </submittedName>
</protein>
<dbReference type="InterPro" id="IPR001647">
    <property type="entry name" value="HTH_TetR"/>
</dbReference>
<dbReference type="PROSITE" id="PS50977">
    <property type="entry name" value="HTH_TETR_2"/>
    <property type="match status" value="1"/>
</dbReference>
<evidence type="ECO:0000256" key="4">
    <source>
        <dbReference type="PROSITE-ProRule" id="PRU00335"/>
    </source>
</evidence>
<keyword evidence="1" id="KW-0805">Transcription regulation</keyword>
<dbReference type="SUPFAM" id="SSF46689">
    <property type="entry name" value="Homeodomain-like"/>
    <property type="match status" value="1"/>
</dbReference>
<feature type="DNA-binding region" description="H-T-H motif" evidence="4">
    <location>
        <begin position="39"/>
        <end position="58"/>
    </location>
</feature>
<keyword evidence="7" id="KW-1185">Reference proteome</keyword>
<feature type="domain" description="HTH tetR-type" evidence="5">
    <location>
        <begin position="16"/>
        <end position="76"/>
    </location>
</feature>
<evidence type="ECO:0000256" key="3">
    <source>
        <dbReference type="ARBA" id="ARBA00023163"/>
    </source>
</evidence>
<organism evidence="6 7">
    <name type="scientific">Actinomycetospora rhizophila</name>
    <dbReference type="NCBI Taxonomy" id="1416876"/>
    <lineage>
        <taxon>Bacteria</taxon>
        <taxon>Bacillati</taxon>
        <taxon>Actinomycetota</taxon>
        <taxon>Actinomycetes</taxon>
        <taxon>Pseudonocardiales</taxon>
        <taxon>Pseudonocardiaceae</taxon>
        <taxon>Actinomycetospora</taxon>
    </lineage>
</organism>
<dbReference type="InterPro" id="IPR009057">
    <property type="entry name" value="Homeodomain-like_sf"/>
</dbReference>
<reference evidence="7" key="1">
    <citation type="journal article" date="2019" name="Int. J. Syst. Evol. Microbiol.">
        <title>The Global Catalogue of Microorganisms (GCM) 10K type strain sequencing project: providing services to taxonomists for standard genome sequencing and annotation.</title>
        <authorList>
            <consortium name="The Broad Institute Genomics Platform"/>
            <consortium name="The Broad Institute Genome Sequencing Center for Infectious Disease"/>
            <person name="Wu L."/>
            <person name="Ma J."/>
        </authorList>
    </citation>
    <scope>NUCLEOTIDE SEQUENCE [LARGE SCALE GENOMIC DNA]</scope>
    <source>
        <strain evidence="7">XZYJ18</strain>
    </source>
</reference>
<dbReference type="EMBL" id="JBHSKG010000002">
    <property type="protein sequence ID" value="MFC5137832.1"/>
    <property type="molecule type" value="Genomic_DNA"/>
</dbReference>
<name>A0ABV9Z9Z0_9PSEU</name>
<proteinExistence type="predicted"/>
<dbReference type="Pfam" id="PF00440">
    <property type="entry name" value="TetR_N"/>
    <property type="match status" value="1"/>
</dbReference>
<dbReference type="PANTHER" id="PTHR30055">
    <property type="entry name" value="HTH-TYPE TRANSCRIPTIONAL REGULATOR RUTR"/>
    <property type="match status" value="1"/>
</dbReference>
<dbReference type="PANTHER" id="PTHR30055:SF234">
    <property type="entry name" value="HTH-TYPE TRANSCRIPTIONAL REGULATOR BETI"/>
    <property type="match status" value="1"/>
</dbReference>
<keyword evidence="3" id="KW-0804">Transcription</keyword>
<evidence type="ECO:0000256" key="1">
    <source>
        <dbReference type="ARBA" id="ARBA00023015"/>
    </source>
</evidence>
<evidence type="ECO:0000313" key="7">
    <source>
        <dbReference type="Proteomes" id="UP001596175"/>
    </source>
</evidence>